<dbReference type="PANTHER" id="PTHR41368:SF1">
    <property type="entry name" value="PROTEIN YGHO"/>
    <property type="match status" value="1"/>
</dbReference>
<reference evidence="1 2" key="1">
    <citation type="submission" date="2019-04" db="EMBL/GenBank/DDBJ databases">
        <title>Sphingobacterium olei sp. nov., isolated from oil-contaminated soil.</title>
        <authorList>
            <person name="Liu B."/>
        </authorList>
    </citation>
    <scope>NUCLEOTIDE SEQUENCE [LARGE SCALE GENOMIC DNA]</scope>
    <source>
        <strain evidence="1 2">Y3L14</strain>
    </source>
</reference>
<proteinExistence type="predicted"/>
<evidence type="ECO:0000313" key="1">
    <source>
        <dbReference type="EMBL" id="TJY66453.1"/>
    </source>
</evidence>
<evidence type="ECO:0008006" key="3">
    <source>
        <dbReference type="Google" id="ProtNLM"/>
    </source>
</evidence>
<dbReference type="OrthoDB" id="62581at2"/>
<dbReference type="EMBL" id="SUKA01000002">
    <property type="protein sequence ID" value="TJY66453.1"/>
    <property type="molecule type" value="Genomic_DNA"/>
</dbReference>
<dbReference type="InterPro" id="IPR039968">
    <property type="entry name" value="BcerS-like"/>
</dbReference>
<evidence type="ECO:0000313" key="2">
    <source>
        <dbReference type="Proteomes" id="UP000309872"/>
    </source>
</evidence>
<gene>
    <name evidence="1" type="ORF">FAZ19_05895</name>
</gene>
<dbReference type="InterPro" id="IPR016181">
    <property type="entry name" value="Acyl_CoA_acyltransferase"/>
</dbReference>
<dbReference type="Proteomes" id="UP000309872">
    <property type="component" value="Unassembled WGS sequence"/>
</dbReference>
<dbReference type="AlphaFoldDB" id="A0A4U0H441"/>
<keyword evidence="2" id="KW-1185">Reference proteome</keyword>
<accession>A0A4U0H441</accession>
<dbReference type="RefSeq" id="WP_136819804.1">
    <property type="nucleotide sequence ID" value="NZ_BMJX01000002.1"/>
</dbReference>
<protein>
    <recommendedName>
        <fullName evidence="3">GNAT family N-acetyltransferase</fullName>
    </recommendedName>
</protein>
<dbReference type="SUPFAM" id="SSF55729">
    <property type="entry name" value="Acyl-CoA N-acyltransferases (Nat)"/>
    <property type="match status" value="1"/>
</dbReference>
<organism evidence="1 2">
    <name type="scientific">Sphingobacterium alkalisoli</name>
    <dbReference type="NCBI Taxonomy" id="1874115"/>
    <lineage>
        <taxon>Bacteria</taxon>
        <taxon>Pseudomonadati</taxon>
        <taxon>Bacteroidota</taxon>
        <taxon>Sphingobacteriia</taxon>
        <taxon>Sphingobacteriales</taxon>
        <taxon>Sphingobacteriaceae</taxon>
        <taxon>Sphingobacterium</taxon>
    </lineage>
</organism>
<name>A0A4U0H441_9SPHI</name>
<sequence length="324" mass="36701">MMMEIQRFSDSLPDFNTFVSLRNATEIPPKAHFYHGVLVKALDRTLASAVLYLNTDIVFEDKITGFIGAFEAEDNPEGVSLLFAEIEQIAKALGLNFLIGPMDGSTWENYRYHDSPALPLFLMEMEHPGYYPTLWMQSGFRPISSYYSSESFELQHDDEAVSANRARLAREGIHIHSIELSRYEEELDNLYPFLLNAFASNFLYSPLSATSFKEKYLSLQKYLDPAFVLLAKHGKRTVGVFFCVQDFLDQAQKTLIIKTIARDPAPLYSGLGHVMAAQVYQTANARGYTRIIHAFLKENGTSTPISKKFFGTPFKTYSLYGKAI</sequence>
<dbReference type="PANTHER" id="PTHR41368">
    <property type="entry name" value="PROTEIN YGHO"/>
    <property type="match status" value="1"/>
</dbReference>
<comment type="caution">
    <text evidence="1">The sequence shown here is derived from an EMBL/GenBank/DDBJ whole genome shotgun (WGS) entry which is preliminary data.</text>
</comment>